<keyword evidence="1" id="KW-0472">Membrane</keyword>
<dbReference type="Gene3D" id="1.50.10.20">
    <property type="match status" value="1"/>
</dbReference>
<feature type="domain" description="Alpha-macroglobulin receptor-binding" evidence="2">
    <location>
        <begin position="232"/>
        <end position="333"/>
    </location>
</feature>
<dbReference type="OrthoDB" id="6359008at2759"/>
<name>A0A8B7PL87_HYAAZ</name>
<dbReference type="Gene3D" id="2.60.40.690">
    <property type="entry name" value="Alpha-macroglobulin, receptor-binding domain"/>
    <property type="match status" value="1"/>
</dbReference>
<dbReference type="Pfam" id="PF07677">
    <property type="entry name" value="A2M_recep"/>
    <property type="match status" value="1"/>
</dbReference>
<dbReference type="RefSeq" id="XP_018026938.1">
    <property type="nucleotide sequence ID" value="XM_018171449.2"/>
</dbReference>
<dbReference type="InterPro" id="IPR011626">
    <property type="entry name" value="Alpha-macroglobulin_TED"/>
</dbReference>
<sequence>MVNSVDKELAFNTLDSIKREENGLVYWSRAPVSTNTRVYENNQRNLLQPKFEQEWDAHAVESTSYGLMVYLIRDGINIIQERIVEWLNAMRMHDGGFISTVDTIVAMQALTEYSYRARLRDITNMRVTIEPSGEVGGVRHNVTLTTAGISNMHHIPIQNVWGMVNVVAHGAGQAVLQLDVSYGIDWTALKKQPPVEAFDMTVHERYSRYGNKSIATVHICARWVNTEESPTSGAVVLEVENPTGYVAYQLDAERAIAEARRTKTFPSIRDVLAGHGDFYSTHTVWYFDYVPSNESFCFEYSMRRWYPVANMTTVRMATIYEQYQPERFQVVMFNSSTFSLDICEVCGSYQCPYCPIYSTASTATTSTAAILLLVLLYCYSYCCCSTSTRLYGRREDLRLQ</sequence>
<accession>A0A8B7PL87</accession>
<protein>
    <submittedName>
        <fullName evidence="4">Complement C5</fullName>
    </submittedName>
</protein>
<evidence type="ECO:0000256" key="1">
    <source>
        <dbReference type="SAM" id="Phobius"/>
    </source>
</evidence>
<keyword evidence="1" id="KW-0812">Transmembrane</keyword>
<dbReference type="Proteomes" id="UP000694843">
    <property type="component" value="Unplaced"/>
</dbReference>
<dbReference type="SUPFAM" id="SSF48239">
    <property type="entry name" value="Terpenoid cyclases/Protein prenyltransferases"/>
    <property type="match status" value="1"/>
</dbReference>
<dbReference type="GO" id="GO:0005615">
    <property type="term" value="C:extracellular space"/>
    <property type="evidence" value="ECO:0007669"/>
    <property type="project" value="InterPro"/>
</dbReference>
<proteinExistence type="predicted"/>
<dbReference type="SUPFAM" id="SSF49410">
    <property type="entry name" value="Alpha-macroglobulin receptor domain"/>
    <property type="match status" value="1"/>
</dbReference>
<dbReference type="GeneID" id="108682311"/>
<dbReference type="InterPro" id="IPR050473">
    <property type="entry name" value="A2M/Complement_sys"/>
</dbReference>
<dbReference type="InterPro" id="IPR008930">
    <property type="entry name" value="Terpenoid_cyclase/PrenylTrfase"/>
</dbReference>
<gene>
    <name evidence="4" type="primary">LOC108682311</name>
</gene>
<keyword evidence="1" id="KW-1133">Transmembrane helix</keyword>
<dbReference type="Pfam" id="PF07678">
    <property type="entry name" value="TED_complement"/>
    <property type="match status" value="1"/>
</dbReference>
<keyword evidence="3" id="KW-1185">Reference proteome</keyword>
<dbReference type="KEGG" id="hazt:108682311"/>
<dbReference type="InterPro" id="IPR009048">
    <property type="entry name" value="A-macroglobulin_rcpt-bd"/>
</dbReference>
<evidence type="ECO:0000259" key="2">
    <source>
        <dbReference type="SMART" id="SM01361"/>
    </source>
</evidence>
<organism evidence="3 4">
    <name type="scientific">Hyalella azteca</name>
    <name type="common">Amphipod</name>
    <dbReference type="NCBI Taxonomy" id="294128"/>
    <lineage>
        <taxon>Eukaryota</taxon>
        <taxon>Metazoa</taxon>
        <taxon>Ecdysozoa</taxon>
        <taxon>Arthropoda</taxon>
        <taxon>Crustacea</taxon>
        <taxon>Multicrustacea</taxon>
        <taxon>Malacostraca</taxon>
        <taxon>Eumalacostraca</taxon>
        <taxon>Peracarida</taxon>
        <taxon>Amphipoda</taxon>
        <taxon>Senticaudata</taxon>
        <taxon>Talitrida</taxon>
        <taxon>Talitroidea</taxon>
        <taxon>Hyalellidae</taxon>
        <taxon>Hyalella</taxon>
    </lineage>
</organism>
<dbReference type="OMA" id="VHICARW"/>
<dbReference type="PANTHER" id="PTHR11412">
    <property type="entry name" value="MACROGLOBULIN / COMPLEMENT"/>
    <property type="match status" value="1"/>
</dbReference>
<evidence type="ECO:0000313" key="3">
    <source>
        <dbReference type="Proteomes" id="UP000694843"/>
    </source>
</evidence>
<evidence type="ECO:0000313" key="4">
    <source>
        <dbReference type="RefSeq" id="XP_018026938.1"/>
    </source>
</evidence>
<reference evidence="4" key="1">
    <citation type="submission" date="2025-08" db="UniProtKB">
        <authorList>
            <consortium name="RefSeq"/>
        </authorList>
    </citation>
    <scope>IDENTIFICATION</scope>
</reference>
<dbReference type="InterPro" id="IPR036595">
    <property type="entry name" value="A-macroglobulin_rcpt-bd_sf"/>
</dbReference>
<dbReference type="PANTHER" id="PTHR11412:SF146">
    <property type="entry name" value="CD109 ANTIGEN"/>
    <property type="match status" value="1"/>
</dbReference>
<dbReference type="AlphaFoldDB" id="A0A8B7PL87"/>
<feature type="transmembrane region" description="Helical" evidence="1">
    <location>
        <begin position="368"/>
        <end position="391"/>
    </location>
</feature>
<dbReference type="SMART" id="SM01361">
    <property type="entry name" value="A2M_recep"/>
    <property type="match status" value="1"/>
</dbReference>